<protein>
    <submittedName>
        <fullName evidence="2">Cyd operon protein YbgE</fullName>
    </submittedName>
</protein>
<dbReference type="InterPro" id="IPR011846">
    <property type="entry name" value="Cyd_oper_YbgE"/>
</dbReference>
<gene>
    <name evidence="2" type="ORF">C0W93_01780</name>
</gene>
<reference evidence="2 3" key="1">
    <citation type="submission" date="2018-03" db="EMBL/GenBank/DDBJ databases">
        <title>Whole genome sequencing of Histamine producing bacteria.</title>
        <authorList>
            <person name="Butler K."/>
        </authorList>
    </citation>
    <scope>NUCLEOTIDE SEQUENCE [LARGE SCALE GENOMIC DNA]</scope>
    <source>
        <strain evidence="2 3">Res.4.1</strain>
    </source>
</reference>
<evidence type="ECO:0000313" key="2">
    <source>
        <dbReference type="EMBL" id="PSV13702.1"/>
    </source>
</evidence>
<evidence type="ECO:0000256" key="1">
    <source>
        <dbReference type="SAM" id="Phobius"/>
    </source>
</evidence>
<keyword evidence="1" id="KW-0472">Membrane</keyword>
<dbReference type="Proteomes" id="UP000240530">
    <property type="component" value="Unassembled WGS sequence"/>
</dbReference>
<keyword evidence="1" id="KW-0812">Transmembrane</keyword>
<dbReference type="Pfam" id="PF09600">
    <property type="entry name" value="Cyd_oper_YbgE"/>
    <property type="match status" value="1"/>
</dbReference>
<feature type="transmembrane region" description="Helical" evidence="1">
    <location>
        <begin position="63"/>
        <end position="82"/>
    </location>
</feature>
<accession>A0A2T3L005</accession>
<keyword evidence="1" id="KW-1133">Transmembrane helix</keyword>
<dbReference type="AlphaFoldDB" id="A0A2T3L005"/>
<name>A0A2T3L005_PHOLD</name>
<organism evidence="2 3">
    <name type="scientific">Photobacterium leiognathi subsp. mandapamensis</name>
    <name type="common">Photobacterium mandapamensis</name>
    <dbReference type="NCBI Taxonomy" id="48408"/>
    <lineage>
        <taxon>Bacteria</taxon>
        <taxon>Pseudomonadati</taxon>
        <taxon>Pseudomonadota</taxon>
        <taxon>Gammaproteobacteria</taxon>
        <taxon>Vibrionales</taxon>
        <taxon>Vibrionaceae</taxon>
        <taxon>Photobacterium</taxon>
    </lineage>
</organism>
<feature type="transmembrane region" description="Helical" evidence="1">
    <location>
        <begin position="32"/>
        <end position="51"/>
    </location>
</feature>
<dbReference type="EMBL" id="PYNS01000001">
    <property type="protein sequence ID" value="PSV13702.1"/>
    <property type="molecule type" value="Genomic_DNA"/>
</dbReference>
<sequence>MPYGLKRLKIWIKTVSNIERAIKTVHAPLMKLPLKLLAIAMAVAVAGLVMWEPHQFAEAIGGFNPVIAPLMIWATCSAMVFGMSFVPHRWYWQLFFSPIIALPILIYILGLYFL</sequence>
<proteinExistence type="predicted"/>
<comment type="caution">
    <text evidence="2">The sequence shown here is derived from an EMBL/GenBank/DDBJ whole genome shotgun (WGS) entry which is preliminary data.</text>
</comment>
<feature type="transmembrane region" description="Helical" evidence="1">
    <location>
        <begin position="94"/>
        <end position="113"/>
    </location>
</feature>
<dbReference type="NCBIfam" id="TIGR02112">
    <property type="entry name" value="cyd_oper_ybgE"/>
    <property type="match status" value="1"/>
</dbReference>
<evidence type="ECO:0000313" key="3">
    <source>
        <dbReference type="Proteomes" id="UP000240530"/>
    </source>
</evidence>